<comment type="caution">
    <text evidence="2">The sequence shown here is derived from an EMBL/GenBank/DDBJ whole genome shotgun (WGS) entry which is preliminary data.</text>
</comment>
<dbReference type="AlphaFoldDB" id="A0A5A7Q4Q1"/>
<evidence type="ECO:0000256" key="1">
    <source>
        <dbReference type="SAM" id="MobiDB-lite"/>
    </source>
</evidence>
<evidence type="ECO:0000313" key="3">
    <source>
        <dbReference type="Proteomes" id="UP000325081"/>
    </source>
</evidence>
<dbReference type="GO" id="GO:0008168">
    <property type="term" value="F:methyltransferase activity"/>
    <property type="evidence" value="ECO:0007669"/>
    <property type="project" value="UniProtKB-KW"/>
</dbReference>
<keyword evidence="2" id="KW-0808">Transferase</keyword>
<feature type="region of interest" description="Disordered" evidence="1">
    <location>
        <begin position="120"/>
        <end position="142"/>
    </location>
</feature>
<protein>
    <submittedName>
        <fullName evidence="2">Ribosomal protein L11 methyltransferase</fullName>
    </submittedName>
</protein>
<keyword evidence="3" id="KW-1185">Reference proteome</keyword>
<dbReference type="GO" id="GO:0005840">
    <property type="term" value="C:ribosome"/>
    <property type="evidence" value="ECO:0007669"/>
    <property type="project" value="UniProtKB-KW"/>
</dbReference>
<gene>
    <name evidence="2" type="ORF">STAS_16468</name>
</gene>
<feature type="compositionally biased region" description="Basic and acidic residues" evidence="1">
    <location>
        <begin position="120"/>
        <end position="129"/>
    </location>
</feature>
<keyword evidence="2" id="KW-0489">Methyltransferase</keyword>
<dbReference type="Proteomes" id="UP000325081">
    <property type="component" value="Unassembled WGS sequence"/>
</dbReference>
<reference evidence="3" key="1">
    <citation type="journal article" date="2019" name="Curr. Biol.">
        <title>Genome Sequence of Striga asiatica Provides Insight into the Evolution of Plant Parasitism.</title>
        <authorList>
            <person name="Yoshida S."/>
            <person name="Kim S."/>
            <person name="Wafula E.K."/>
            <person name="Tanskanen J."/>
            <person name="Kim Y.M."/>
            <person name="Honaas L."/>
            <person name="Yang Z."/>
            <person name="Spallek T."/>
            <person name="Conn C.E."/>
            <person name="Ichihashi Y."/>
            <person name="Cheong K."/>
            <person name="Cui S."/>
            <person name="Der J.P."/>
            <person name="Gundlach H."/>
            <person name="Jiao Y."/>
            <person name="Hori C."/>
            <person name="Ishida J.K."/>
            <person name="Kasahara H."/>
            <person name="Kiba T."/>
            <person name="Kim M.S."/>
            <person name="Koo N."/>
            <person name="Laohavisit A."/>
            <person name="Lee Y.H."/>
            <person name="Lumba S."/>
            <person name="McCourt P."/>
            <person name="Mortimer J.C."/>
            <person name="Mutuku J.M."/>
            <person name="Nomura T."/>
            <person name="Sasaki-Sekimoto Y."/>
            <person name="Seto Y."/>
            <person name="Wang Y."/>
            <person name="Wakatake T."/>
            <person name="Sakakibara H."/>
            <person name="Demura T."/>
            <person name="Yamaguchi S."/>
            <person name="Yoneyama K."/>
            <person name="Manabe R.I."/>
            <person name="Nelson D.C."/>
            <person name="Schulman A.H."/>
            <person name="Timko M.P."/>
            <person name="dePamphilis C.W."/>
            <person name="Choi D."/>
            <person name="Shirasu K."/>
        </authorList>
    </citation>
    <scope>NUCLEOTIDE SEQUENCE [LARGE SCALE GENOMIC DNA]</scope>
    <source>
        <strain evidence="3">cv. UVA1</strain>
    </source>
</reference>
<keyword evidence="2" id="KW-0689">Ribosomal protein</keyword>
<dbReference type="GO" id="GO:0032259">
    <property type="term" value="P:methylation"/>
    <property type="evidence" value="ECO:0007669"/>
    <property type="project" value="UniProtKB-KW"/>
</dbReference>
<name>A0A5A7Q4Q1_STRAF</name>
<feature type="region of interest" description="Disordered" evidence="1">
    <location>
        <begin position="59"/>
        <end position="90"/>
    </location>
</feature>
<feature type="compositionally biased region" description="Polar residues" evidence="1">
    <location>
        <begin position="69"/>
        <end position="83"/>
    </location>
</feature>
<accession>A0A5A7Q4Q1</accession>
<keyword evidence="2" id="KW-0687">Ribonucleoprotein</keyword>
<sequence>MTTRNKVAASLRPPEPLADAEFLKKLELRQENSRPNSGRQSPSAACLKAGILARLPYASSEHPPHAAGRNTNTHIHNDQNTTIDRCRDPKGCPTVAAPPLALEHAARRLGEKTYDGSELMKEGGRREDTAADDEGCGSGRRTASVGSRLMAAALPAADCGLRGRDDGKWASAVHRQIC</sequence>
<dbReference type="EMBL" id="BKCP01005750">
    <property type="protein sequence ID" value="GER39832.1"/>
    <property type="molecule type" value="Genomic_DNA"/>
</dbReference>
<evidence type="ECO:0000313" key="2">
    <source>
        <dbReference type="EMBL" id="GER39832.1"/>
    </source>
</evidence>
<proteinExistence type="predicted"/>
<organism evidence="2 3">
    <name type="scientific">Striga asiatica</name>
    <name type="common">Asiatic witchweed</name>
    <name type="synonym">Buchnera asiatica</name>
    <dbReference type="NCBI Taxonomy" id="4170"/>
    <lineage>
        <taxon>Eukaryota</taxon>
        <taxon>Viridiplantae</taxon>
        <taxon>Streptophyta</taxon>
        <taxon>Embryophyta</taxon>
        <taxon>Tracheophyta</taxon>
        <taxon>Spermatophyta</taxon>
        <taxon>Magnoliopsida</taxon>
        <taxon>eudicotyledons</taxon>
        <taxon>Gunneridae</taxon>
        <taxon>Pentapetalae</taxon>
        <taxon>asterids</taxon>
        <taxon>lamiids</taxon>
        <taxon>Lamiales</taxon>
        <taxon>Orobanchaceae</taxon>
        <taxon>Buchnereae</taxon>
        <taxon>Striga</taxon>
    </lineage>
</organism>